<sequence length="86" mass="9614">MPLLFQNPGRRLVKQINGGQPQTRREAIALAFDLKRDRLSKALFRGCKALPLTCLQTNPGRFWNSIKASSSFSIKLGKENLDNAIS</sequence>
<comment type="caution">
    <text evidence="1">The sequence shown here is derived from an EMBL/GenBank/DDBJ whole genome shotgun (WGS) entry which is preliminary data.</text>
</comment>
<accession>A0A150M4D8</accession>
<dbReference type="EMBL" id="LQYT01000043">
    <property type="protein sequence ID" value="KYD19265.1"/>
    <property type="molecule type" value="Genomic_DNA"/>
</dbReference>
<dbReference type="AlphaFoldDB" id="A0A150M4D8"/>
<evidence type="ECO:0000313" key="2">
    <source>
        <dbReference type="Proteomes" id="UP000075683"/>
    </source>
</evidence>
<name>A0A150M4D8_9BACI</name>
<proteinExistence type="predicted"/>
<organism evidence="1 2">
    <name type="scientific">Caldibacillus debilis</name>
    <dbReference type="NCBI Taxonomy" id="301148"/>
    <lineage>
        <taxon>Bacteria</taxon>
        <taxon>Bacillati</taxon>
        <taxon>Bacillota</taxon>
        <taxon>Bacilli</taxon>
        <taxon>Bacillales</taxon>
        <taxon>Bacillaceae</taxon>
        <taxon>Caldibacillus</taxon>
    </lineage>
</organism>
<gene>
    <name evidence="1" type="ORF">B4135_2189</name>
</gene>
<protein>
    <submittedName>
        <fullName evidence="1">Uncharacterized protein</fullName>
    </submittedName>
</protein>
<dbReference type="Proteomes" id="UP000075683">
    <property type="component" value="Unassembled WGS sequence"/>
</dbReference>
<evidence type="ECO:0000313" key="1">
    <source>
        <dbReference type="EMBL" id="KYD19265.1"/>
    </source>
</evidence>
<dbReference type="STRING" id="301148.B4135_2189"/>
<reference evidence="1 2" key="1">
    <citation type="submission" date="2016-01" db="EMBL/GenBank/DDBJ databases">
        <title>Draft Genome Sequences of Seven Thermophilic Sporeformers Isolated from Foods.</title>
        <authorList>
            <person name="Berendsen E.M."/>
            <person name="Wells-Bennik M.H."/>
            <person name="Krawcyk A.O."/>
            <person name="De Jong A."/>
            <person name="Holsappel S."/>
            <person name="Eijlander R.T."/>
            <person name="Kuipers O.P."/>
        </authorList>
    </citation>
    <scope>NUCLEOTIDE SEQUENCE [LARGE SCALE GENOMIC DNA]</scope>
    <source>
        <strain evidence="1 2">B4135</strain>
    </source>
</reference>